<organism evidence="2 3">
    <name type="scientific">Pelomonas parva</name>
    <dbReference type="NCBI Taxonomy" id="3299032"/>
    <lineage>
        <taxon>Bacteria</taxon>
        <taxon>Pseudomonadati</taxon>
        <taxon>Pseudomonadota</taxon>
        <taxon>Betaproteobacteria</taxon>
        <taxon>Burkholderiales</taxon>
        <taxon>Sphaerotilaceae</taxon>
        <taxon>Roseateles</taxon>
    </lineage>
</organism>
<evidence type="ECO:0000313" key="3">
    <source>
        <dbReference type="Proteomes" id="UP001606210"/>
    </source>
</evidence>
<dbReference type="Gene3D" id="3.40.50.2000">
    <property type="entry name" value="Glycogen Phosphorylase B"/>
    <property type="match status" value="1"/>
</dbReference>
<reference evidence="2 3" key="1">
    <citation type="submission" date="2024-08" db="EMBL/GenBank/DDBJ databases">
        <authorList>
            <person name="Lu H."/>
        </authorList>
    </citation>
    <scope>NUCLEOTIDE SEQUENCE [LARGE SCALE GENOMIC DNA]</scope>
    <source>
        <strain evidence="2 3">LYH14W</strain>
    </source>
</reference>
<accession>A0ABW7EVY7</accession>
<dbReference type="Proteomes" id="UP001606210">
    <property type="component" value="Unassembled WGS sequence"/>
</dbReference>
<gene>
    <name evidence="2" type="ORF">ACG00Y_01065</name>
</gene>
<protein>
    <submittedName>
        <fullName evidence="2">Glycosyltransferase</fullName>
    </submittedName>
</protein>
<dbReference type="SUPFAM" id="SSF53756">
    <property type="entry name" value="UDP-Glycosyltransferase/glycogen phosphorylase"/>
    <property type="match status" value="1"/>
</dbReference>
<dbReference type="Pfam" id="PF13579">
    <property type="entry name" value="Glyco_trans_4_4"/>
    <property type="match status" value="1"/>
</dbReference>
<feature type="domain" description="Glycosyltransferase subfamily 4-like N-terminal" evidence="1">
    <location>
        <begin position="32"/>
        <end position="213"/>
    </location>
</feature>
<dbReference type="InterPro" id="IPR028098">
    <property type="entry name" value="Glyco_trans_4-like_N"/>
</dbReference>
<evidence type="ECO:0000259" key="1">
    <source>
        <dbReference type="Pfam" id="PF13579"/>
    </source>
</evidence>
<keyword evidence="3" id="KW-1185">Reference proteome</keyword>
<dbReference type="RefSeq" id="WP_394476168.1">
    <property type="nucleotide sequence ID" value="NZ_JBIGHV010000001.1"/>
</dbReference>
<proteinExistence type="predicted"/>
<dbReference type="EMBL" id="JBIGHV010000001">
    <property type="protein sequence ID" value="MFG6428480.1"/>
    <property type="molecule type" value="Genomic_DNA"/>
</dbReference>
<sequence length="417" mass="46015">MPECSPKKNAQRRRVLLIAYHFPPLTGSSGIQRTLRLAQHLPELGWDVSVLTCQPRAYERVADDLLRELPPQVHVERAFALDAARHLSLGGRHLAFTTRPDRWASWRLDGIRRGRQLLARTPHHAIWSTYPIPTAHVIGAALAQHSGLPWIADFRDPMMQPDYPTDPKTRAQWRALEERIAARAQIITVTTPGTRQHMLQRHPGAHIELMENGYDEASFADLPAQAGAPLNPGAITLVHSGIVYPWERDPTQLIEALAQLRSQGLGAQQLRVRFRAPVHAELITDLAARHQVSDMVEVMPAIGYRAALEEMQRADALLVMQAANCNAQVPAKVYEYLRAGPRIVALAAPEGDTALVLRQAGVADQAPLDNAAAIATLLQRLCTGDAGLRLSPTPQAVAGASRWARSEQLVRWLDALA</sequence>
<evidence type="ECO:0000313" key="2">
    <source>
        <dbReference type="EMBL" id="MFG6428480.1"/>
    </source>
</evidence>
<name>A0ABW7EVY7_9BURK</name>
<comment type="caution">
    <text evidence="2">The sequence shown here is derived from an EMBL/GenBank/DDBJ whole genome shotgun (WGS) entry which is preliminary data.</text>
</comment>